<reference evidence="1 2" key="1">
    <citation type="submission" date="2022-03" db="EMBL/GenBank/DDBJ databases">
        <authorList>
            <person name="Brunel B."/>
        </authorList>
    </citation>
    <scope>NUCLEOTIDE SEQUENCE [LARGE SCALE GENOMIC DNA]</scope>
    <source>
        <strain evidence="1">STM5069sample</strain>
    </source>
</reference>
<evidence type="ECO:0000313" key="1">
    <source>
        <dbReference type="EMBL" id="CAH2396192.1"/>
    </source>
</evidence>
<evidence type="ECO:0000313" key="2">
    <source>
        <dbReference type="Proteomes" id="UP001153050"/>
    </source>
</evidence>
<sequence length="115" mass="12583">MSTPAYLTLEEVAARYRGQVSEGTLRNWRTMRIGPSYIKIGKAVLYPVQRARSLGQIKSGGLQTLSILVAGGMCSGMLNRVIATGFQCSHDKIYSDSRFGIRDQAGQSSIMKILP</sequence>
<protein>
    <recommendedName>
        <fullName evidence="3">DNA-binding protein</fullName>
    </recommendedName>
</protein>
<keyword evidence="2" id="KW-1185">Reference proteome</keyword>
<proteinExistence type="predicted"/>
<name>A0ABM9DHX5_9HYPH</name>
<evidence type="ECO:0008006" key="3">
    <source>
        <dbReference type="Google" id="ProtNLM"/>
    </source>
</evidence>
<dbReference type="Proteomes" id="UP001153050">
    <property type="component" value="Unassembled WGS sequence"/>
</dbReference>
<gene>
    <name evidence="1" type="ORF">MES5069_130100</name>
</gene>
<dbReference type="EMBL" id="CAKXZT010000035">
    <property type="protein sequence ID" value="CAH2396192.1"/>
    <property type="molecule type" value="Genomic_DNA"/>
</dbReference>
<accession>A0ABM9DHX5</accession>
<comment type="caution">
    <text evidence="1">The sequence shown here is derived from an EMBL/GenBank/DDBJ whole genome shotgun (WGS) entry which is preliminary data.</text>
</comment>
<organism evidence="1 2">
    <name type="scientific">Mesorhizobium escarrei</name>
    <dbReference type="NCBI Taxonomy" id="666018"/>
    <lineage>
        <taxon>Bacteria</taxon>
        <taxon>Pseudomonadati</taxon>
        <taxon>Pseudomonadota</taxon>
        <taxon>Alphaproteobacteria</taxon>
        <taxon>Hyphomicrobiales</taxon>
        <taxon>Phyllobacteriaceae</taxon>
        <taxon>Mesorhizobium</taxon>
    </lineage>
</organism>